<dbReference type="InterPro" id="IPR050879">
    <property type="entry name" value="Acyltransferase_3"/>
</dbReference>
<keyword evidence="1" id="KW-0472">Membrane</keyword>
<feature type="transmembrane region" description="Helical" evidence="1">
    <location>
        <begin position="152"/>
        <end position="174"/>
    </location>
</feature>
<dbReference type="PANTHER" id="PTHR23028:SF53">
    <property type="entry name" value="ACYL_TRANSF_3 DOMAIN-CONTAINING PROTEIN"/>
    <property type="match status" value="1"/>
</dbReference>
<dbReference type="PANTHER" id="PTHR23028">
    <property type="entry name" value="ACETYLTRANSFERASE"/>
    <property type="match status" value="1"/>
</dbReference>
<feature type="transmembrane region" description="Helical" evidence="1">
    <location>
        <begin position="315"/>
        <end position="337"/>
    </location>
</feature>
<keyword evidence="3" id="KW-0808">Transferase</keyword>
<sequence>MHKHLERLTPLRFVAALFVVLFHFGRGVPPFNFPVINGVVLNGNNAVSFFYCLSGFIMATVYAGSDVSARSYWIARFARIYPVYLVCLLATYYLLGGTLTDLALTSALIQTWIPGSALAINTPGWSLSVEVFFYVLFPFLSTHVLSVSRKTLVDYTAALWICTQVITFVARTYFYGGYPSISHDLIFYFPLMHLNEFMIGIVTAVLFMDRARRGSSQMFASGIIALLAGIGLTTLVGGIAERFPLWVAPSNGLMAPEFAGIIWLVASLPNGIGRALESRALILLGESSYALYLMQEPLHIFFDRHLVPIMPDASATAKLFAFIALLVACSIAIYVIFEKPMRSLIKGLFRDRTAIAS</sequence>
<dbReference type="OrthoDB" id="8772324at2"/>
<dbReference type="Pfam" id="PF01757">
    <property type="entry name" value="Acyl_transf_3"/>
    <property type="match status" value="1"/>
</dbReference>
<organism evidence="3 4">
    <name type="scientific">Trinickia violacea</name>
    <dbReference type="NCBI Taxonomy" id="2571746"/>
    <lineage>
        <taxon>Bacteria</taxon>
        <taxon>Pseudomonadati</taxon>
        <taxon>Pseudomonadota</taxon>
        <taxon>Betaproteobacteria</taxon>
        <taxon>Burkholderiales</taxon>
        <taxon>Burkholderiaceae</taxon>
        <taxon>Trinickia</taxon>
    </lineage>
</organism>
<feature type="transmembrane region" description="Helical" evidence="1">
    <location>
        <begin position="186"/>
        <end position="207"/>
    </location>
</feature>
<feature type="transmembrane region" description="Helical" evidence="1">
    <location>
        <begin position="77"/>
        <end position="95"/>
    </location>
</feature>
<evidence type="ECO:0000313" key="4">
    <source>
        <dbReference type="Proteomes" id="UP000298656"/>
    </source>
</evidence>
<evidence type="ECO:0000259" key="2">
    <source>
        <dbReference type="Pfam" id="PF01757"/>
    </source>
</evidence>
<dbReference type="GO" id="GO:0016747">
    <property type="term" value="F:acyltransferase activity, transferring groups other than amino-acyl groups"/>
    <property type="evidence" value="ECO:0007669"/>
    <property type="project" value="InterPro"/>
</dbReference>
<protein>
    <submittedName>
        <fullName evidence="3">Acyltransferase</fullName>
    </submittedName>
</protein>
<dbReference type="GO" id="GO:0000271">
    <property type="term" value="P:polysaccharide biosynthetic process"/>
    <property type="evidence" value="ECO:0007669"/>
    <property type="project" value="TreeGrafter"/>
</dbReference>
<dbReference type="KEGG" id="tvl:FAZ95_36265"/>
<keyword evidence="1" id="KW-0812">Transmembrane</keyword>
<gene>
    <name evidence="3" type="ORF">FAZ95_36265</name>
</gene>
<dbReference type="InterPro" id="IPR002656">
    <property type="entry name" value="Acyl_transf_3_dom"/>
</dbReference>
<dbReference type="RefSeq" id="WP_137337161.1">
    <property type="nucleotide sequence ID" value="NZ_CP040078.1"/>
</dbReference>
<proteinExistence type="predicted"/>
<dbReference type="Proteomes" id="UP000298656">
    <property type="component" value="Chromosome 2"/>
</dbReference>
<evidence type="ECO:0000256" key="1">
    <source>
        <dbReference type="SAM" id="Phobius"/>
    </source>
</evidence>
<feature type="domain" description="Acyltransferase 3" evidence="2">
    <location>
        <begin position="11"/>
        <end position="334"/>
    </location>
</feature>
<keyword evidence="3" id="KW-0012">Acyltransferase</keyword>
<reference evidence="3 4" key="1">
    <citation type="submission" date="2019-05" db="EMBL/GenBank/DDBJ databases">
        <title>Burkholderia sp. DHOD12, isolated from subtropical forest soil.</title>
        <authorList>
            <person name="Gao Z.-H."/>
            <person name="Qiu L.-H."/>
        </authorList>
    </citation>
    <scope>NUCLEOTIDE SEQUENCE [LARGE SCALE GENOMIC DNA]</scope>
    <source>
        <strain evidence="3 4">DHOD12</strain>
    </source>
</reference>
<feature type="transmembrane region" description="Helical" evidence="1">
    <location>
        <begin position="46"/>
        <end position="65"/>
    </location>
</feature>
<dbReference type="EMBL" id="CP040078">
    <property type="protein sequence ID" value="QCP54394.1"/>
    <property type="molecule type" value="Genomic_DNA"/>
</dbReference>
<feature type="transmembrane region" description="Helical" evidence="1">
    <location>
        <begin position="115"/>
        <end position="140"/>
    </location>
</feature>
<accession>A0A4P8J3F4</accession>
<feature type="transmembrane region" description="Helical" evidence="1">
    <location>
        <begin position="219"/>
        <end position="240"/>
    </location>
</feature>
<dbReference type="AlphaFoldDB" id="A0A4P8J3F4"/>
<dbReference type="GO" id="GO:0016020">
    <property type="term" value="C:membrane"/>
    <property type="evidence" value="ECO:0007669"/>
    <property type="project" value="TreeGrafter"/>
</dbReference>
<keyword evidence="1" id="KW-1133">Transmembrane helix</keyword>
<evidence type="ECO:0000313" key="3">
    <source>
        <dbReference type="EMBL" id="QCP54394.1"/>
    </source>
</evidence>
<keyword evidence="4" id="KW-1185">Reference proteome</keyword>
<name>A0A4P8J3F4_9BURK</name>